<evidence type="ECO:0000256" key="1">
    <source>
        <dbReference type="PROSITE-ProRule" id="PRU00176"/>
    </source>
</evidence>
<feature type="compositionally biased region" description="Basic and acidic residues" evidence="3">
    <location>
        <begin position="299"/>
        <end position="343"/>
    </location>
</feature>
<dbReference type="PANTHER" id="PTHR15241">
    <property type="entry name" value="TRANSFORMER-2-RELATED"/>
    <property type="match status" value="1"/>
</dbReference>
<dbReference type="OrthoDB" id="167718at2759"/>
<dbReference type="InterPro" id="IPR000504">
    <property type="entry name" value="RRM_dom"/>
</dbReference>
<evidence type="ECO:0000313" key="5">
    <source>
        <dbReference type="EMBL" id="CAF0723383.1"/>
    </source>
</evidence>
<sequence>MIKKSEKVKAKQQEVSKKVEVKKEATPVKVQKEEKKAPTKQQQPKKVEKPVVKKEVEKPIKKEPEQPKKVEKNKNGKPAPVQPKVEKKAEKNVENKTPKQEVAKPAATPETQAKESKQKAVDSCTLFVKALPADVTEEELRSLSADIQEIRIKRTRQNLNKKNKKSASQFAFAYLEFKNEDLTNKIYKELQHKKIREKEIVVDFVGEKSSYVKKEKKEKAKEQDLLKLHIGGFDKNATEQDLKKLFKNFTEFALPTKRDTKLNHGFAFVAFANEEDAKKALEATNGKNFNGKALNVEYAFKRPEPKKKQEKAVEKTQEPANKKLKNSKGEEVAKKQEDKKQEVAKTNGKTVDLKAKDKKQEKAEEKKTNGKRKLEEEEEDDDEEEDDSDEEEGDDDEDDDEDDEEMEEDDDEDDDEEDDEEEDDEDDDEEEEDDDDDDDDEDDDDDDEDDE</sequence>
<dbReference type="PANTHER" id="PTHR15241:SF304">
    <property type="entry name" value="RRM DOMAIN-CONTAINING PROTEIN"/>
    <property type="match status" value="1"/>
</dbReference>
<feature type="compositionally biased region" description="Basic and acidic residues" evidence="3">
    <location>
        <begin position="1"/>
        <end position="37"/>
    </location>
</feature>
<feature type="region of interest" description="Disordered" evidence="3">
    <location>
        <begin position="299"/>
        <end position="451"/>
    </location>
</feature>
<dbReference type="Gene3D" id="3.30.70.330">
    <property type="match status" value="2"/>
</dbReference>
<gene>
    <name evidence="5" type="ORF">OXX778_LOCUS2326</name>
</gene>
<evidence type="ECO:0000259" key="4">
    <source>
        <dbReference type="PROSITE" id="PS50102"/>
    </source>
</evidence>
<feature type="compositionally biased region" description="Acidic residues" evidence="3">
    <location>
        <begin position="376"/>
        <end position="451"/>
    </location>
</feature>
<protein>
    <recommendedName>
        <fullName evidence="4">RRM domain-containing protein</fullName>
    </recommendedName>
</protein>
<comment type="caution">
    <text evidence="5">The sequence shown here is derived from an EMBL/GenBank/DDBJ whole genome shotgun (WGS) entry which is preliminary data.</text>
</comment>
<keyword evidence="6" id="KW-1185">Reference proteome</keyword>
<dbReference type="InterPro" id="IPR012677">
    <property type="entry name" value="Nucleotide-bd_a/b_plait_sf"/>
</dbReference>
<dbReference type="Proteomes" id="UP000663879">
    <property type="component" value="Unassembled WGS sequence"/>
</dbReference>
<dbReference type="AlphaFoldDB" id="A0A813MLF7"/>
<dbReference type="GO" id="GO:0003723">
    <property type="term" value="F:RNA binding"/>
    <property type="evidence" value="ECO:0007669"/>
    <property type="project" value="UniProtKB-UniRule"/>
</dbReference>
<feature type="compositionally biased region" description="Basic and acidic residues" evidence="3">
    <location>
        <begin position="45"/>
        <end position="74"/>
    </location>
</feature>
<feature type="compositionally biased region" description="Basic and acidic residues" evidence="3">
    <location>
        <begin position="84"/>
        <end position="102"/>
    </location>
</feature>
<evidence type="ECO:0000313" key="6">
    <source>
        <dbReference type="Proteomes" id="UP000663879"/>
    </source>
</evidence>
<evidence type="ECO:0000256" key="3">
    <source>
        <dbReference type="SAM" id="MobiDB-lite"/>
    </source>
</evidence>
<organism evidence="5 6">
    <name type="scientific">Brachionus calyciflorus</name>
    <dbReference type="NCBI Taxonomy" id="104777"/>
    <lineage>
        <taxon>Eukaryota</taxon>
        <taxon>Metazoa</taxon>
        <taxon>Spiralia</taxon>
        <taxon>Gnathifera</taxon>
        <taxon>Rotifera</taxon>
        <taxon>Eurotatoria</taxon>
        <taxon>Monogononta</taxon>
        <taxon>Pseudotrocha</taxon>
        <taxon>Ploima</taxon>
        <taxon>Brachionidae</taxon>
        <taxon>Brachionus</taxon>
    </lineage>
</organism>
<feature type="compositionally biased region" description="Basic and acidic residues" evidence="3">
    <location>
        <begin position="351"/>
        <end position="375"/>
    </location>
</feature>
<dbReference type="SMART" id="SM00360">
    <property type="entry name" value="RRM"/>
    <property type="match status" value="2"/>
</dbReference>
<accession>A0A813MLF7</accession>
<feature type="coiled-coil region" evidence="2">
    <location>
        <begin position="133"/>
        <end position="165"/>
    </location>
</feature>
<dbReference type="InterPro" id="IPR035979">
    <property type="entry name" value="RBD_domain_sf"/>
</dbReference>
<keyword evidence="1" id="KW-0694">RNA-binding</keyword>
<dbReference type="Pfam" id="PF00076">
    <property type="entry name" value="RRM_1"/>
    <property type="match status" value="2"/>
</dbReference>
<proteinExistence type="predicted"/>
<feature type="domain" description="RRM" evidence="4">
    <location>
        <begin position="124"/>
        <end position="207"/>
    </location>
</feature>
<dbReference type="PROSITE" id="PS50102">
    <property type="entry name" value="RRM"/>
    <property type="match status" value="2"/>
</dbReference>
<dbReference type="SUPFAM" id="SSF54928">
    <property type="entry name" value="RNA-binding domain, RBD"/>
    <property type="match status" value="2"/>
</dbReference>
<reference evidence="5" key="1">
    <citation type="submission" date="2021-02" db="EMBL/GenBank/DDBJ databases">
        <authorList>
            <person name="Nowell W R."/>
        </authorList>
    </citation>
    <scope>NUCLEOTIDE SEQUENCE</scope>
    <source>
        <strain evidence="5">Ploen Becks lab</strain>
    </source>
</reference>
<keyword evidence="2" id="KW-0175">Coiled coil</keyword>
<dbReference type="EMBL" id="CAJNOC010000179">
    <property type="protein sequence ID" value="CAF0723383.1"/>
    <property type="molecule type" value="Genomic_DNA"/>
</dbReference>
<name>A0A813MLF7_9BILA</name>
<evidence type="ECO:0000256" key="2">
    <source>
        <dbReference type="SAM" id="Coils"/>
    </source>
</evidence>
<feature type="domain" description="RRM" evidence="4">
    <location>
        <begin position="226"/>
        <end position="301"/>
    </location>
</feature>
<feature type="region of interest" description="Disordered" evidence="3">
    <location>
        <begin position="1"/>
        <end position="119"/>
    </location>
</feature>